<dbReference type="EMBL" id="JACHND010000001">
    <property type="protein sequence ID" value="MBB4704598.1"/>
    <property type="molecule type" value="Genomic_DNA"/>
</dbReference>
<dbReference type="RefSeq" id="WP_184885732.1">
    <property type="nucleotide sequence ID" value="NZ_BOOV01000019.1"/>
</dbReference>
<evidence type="ECO:0000313" key="1">
    <source>
        <dbReference type="EMBL" id="MBB4704598.1"/>
    </source>
</evidence>
<gene>
    <name evidence="1" type="ORF">BJ982_006142</name>
</gene>
<name>A0A7W7DFV9_9ACTN</name>
<dbReference type="AlphaFoldDB" id="A0A7W7DFV9"/>
<reference evidence="1 2" key="1">
    <citation type="submission" date="2020-08" db="EMBL/GenBank/DDBJ databases">
        <title>Sequencing the genomes of 1000 actinobacteria strains.</title>
        <authorList>
            <person name="Klenk H.-P."/>
        </authorList>
    </citation>
    <scope>NUCLEOTIDE SEQUENCE [LARGE SCALE GENOMIC DNA]</scope>
    <source>
        <strain evidence="1 2">DSM 45784</strain>
    </source>
</reference>
<comment type="caution">
    <text evidence="1">The sequence shown here is derived from an EMBL/GenBank/DDBJ whole genome shotgun (WGS) entry which is preliminary data.</text>
</comment>
<sequence>MKMREEPWTPGPNDSPFGFTLLNPQGDRHLAFDDRRGHWYRLWRGRRPERLNGGDAILLRPSETGSILQISMVWIMNHPTETRRHALAEEVAAGAHAVVQHFARLSGAV</sequence>
<accession>A0A7W7DFV9</accession>
<dbReference type="Proteomes" id="UP000542210">
    <property type="component" value="Unassembled WGS sequence"/>
</dbReference>
<keyword evidence="2" id="KW-1185">Reference proteome</keyword>
<evidence type="ECO:0000313" key="2">
    <source>
        <dbReference type="Proteomes" id="UP000542210"/>
    </source>
</evidence>
<protein>
    <submittedName>
        <fullName evidence="1">Uncharacterized protein</fullName>
    </submittedName>
</protein>
<proteinExistence type="predicted"/>
<organism evidence="1 2">
    <name type="scientific">Sphaerisporangium siamense</name>
    <dbReference type="NCBI Taxonomy" id="795645"/>
    <lineage>
        <taxon>Bacteria</taxon>
        <taxon>Bacillati</taxon>
        <taxon>Actinomycetota</taxon>
        <taxon>Actinomycetes</taxon>
        <taxon>Streptosporangiales</taxon>
        <taxon>Streptosporangiaceae</taxon>
        <taxon>Sphaerisporangium</taxon>
    </lineage>
</organism>